<dbReference type="HOGENOM" id="CLU_095770_2_0_1"/>
<dbReference type="Proteomes" id="UP000016935">
    <property type="component" value="Unassembled WGS sequence"/>
</dbReference>
<dbReference type="GeneID" id="19396996"/>
<evidence type="ECO:0000313" key="2">
    <source>
        <dbReference type="Proteomes" id="UP000016935"/>
    </source>
</evidence>
<accession>R0K5S1</accession>
<organism evidence="1 2">
    <name type="scientific">Exserohilum turcicum (strain 28A)</name>
    <name type="common">Northern leaf blight fungus</name>
    <name type="synonym">Setosphaeria turcica</name>
    <dbReference type="NCBI Taxonomy" id="671987"/>
    <lineage>
        <taxon>Eukaryota</taxon>
        <taxon>Fungi</taxon>
        <taxon>Dikarya</taxon>
        <taxon>Ascomycota</taxon>
        <taxon>Pezizomycotina</taxon>
        <taxon>Dothideomycetes</taxon>
        <taxon>Pleosporomycetidae</taxon>
        <taxon>Pleosporales</taxon>
        <taxon>Pleosporineae</taxon>
        <taxon>Pleosporaceae</taxon>
        <taxon>Exserohilum</taxon>
    </lineage>
</organism>
<name>R0K5S1_EXST2</name>
<dbReference type="eggNOG" id="ENOG502RZJU">
    <property type="taxonomic scope" value="Eukaryota"/>
</dbReference>
<proteinExistence type="predicted"/>
<dbReference type="InterPro" id="IPR054208">
    <property type="entry name" value="DUF6914"/>
</dbReference>
<reference evidence="1 2" key="2">
    <citation type="journal article" date="2013" name="PLoS Genet.">
        <title>Comparative genome structure, secondary metabolite, and effector coding capacity across Cochliobolus pathogens.</title>
        <authorList>
            <person name="Condon B.J."/>
            <person name="Leng Y."/>
            <person name="Wu D."/>
            <person name="Bushley K.E."/>
            <person name="Ohm R.A."/>
            <person name="Otillar R."/>
            <person name="Martin J."/>
            <person name="Schackwitz W."/>
            <person name="Grimwood J."/>
            <person name="MohdZainudin N."/>
            <person name="Xue C."/>
            <person name="Wang R."/>
            <person name="Manning V.A."/>
            <person name="Dhillon B."/>
            <person name="Tu Z.J."/>
            <person name="Steffenson B.J."/>
            <person name="Salamov A."/>
            <person name="Sun H."/>
            <person name="Lowry S."/>
            <person name="LaButti K."/>
            <person name="Han J."/>
            <person name="Copeland A."/>
            <person name="Lindquist E."/>
            <person name="Barry K."/>
            <person name="Schmutz J."/>
            <person name="Baker S.E."/>
            <person name="Ciuffetti L.M."/>
            <person name="Grigoriev I.V."/>
            <person name="Zhong S."/>
            <person name="Turgeon B.G."/>
        </authorList>
    </citation>
    <scope>NUCLEOTIDE SEQUENCE [LARGE SCALE GENOMIC DNA]</scope>
    <source>
        <strain evidence="2">28A</strain>
    </source>
</reference>
<protein>
    <submittedName>
        <fullName evidence="1">Uncharacterized protein</fullName>
    </submittedName>
</protein>
<reference evidence="1 2" key="1">
    <citation type="journal article" date="2012" name="PLoS Pathog.">
        <title>Diverse lifestyles and strategies of plant pathogenesis encoded in the genomes of eighteen Dothideomycetes fungi.</title>
        <authorList>
            <person name="Ohm R.A."/>
            <person name="Feau N."/>
            <person name="Henrissat B."/>
            <person name="Schoch C.L."/>
            <person name="Horwitz B.A."/>
            <person name="Barry K.W."/>
            <person name="Condon B.J."/>
            <person name="Copeland A.C."/>
            <person name="Dhillon B."/>
            <person name="Glaser F."/>
            <person name="Hesse C.N."/>
            <person name="Kosti I."/>
            <person name="LaButti K."/>
            <person name="Lindquist E.A."/>
            <person name="Lucas S."/>
            <person name="Salamov A.A."/>
            <person name="Bradshaw R.E."/>
            <person name="Ciuffetti L."/>
            <person name="Hamelin R.C."/>
            <person name="Kema G.H.J."/>
            <person name="Lawrence C."/>
            <person name="Scott J.A."/>
            <person name="Spatafora J.W."/>
            <person name="Turgeon B.G."/>
            <person name="de Wit P.J.G.M."/>
            <person name="Zhong S."/>
            <person name="Goodwin S.B."/>
            <person name="Grigoriev I.V."/>
        </authorList>
    </citation>
    <scope>NUCLEOTIDE SEQUENCE [LARGE SCALE GENOMIC DNA]</scope>
    <source>
        <strain evidence="2">28A</strain>
    </source>
</reference>
<dbReference type="AlphaFoldDB" id="R0K5S1"/>
<sequence>MPSNKDRLYIALYARGGGPKMPGKEDTYHWAILMGPKDENKQSNGTRFHAKESITGPNASTWLFEERTTSLGATSMLLVRVMVAKIEKRDRCISILRDTPIRQGEVGWNCVGWVQEALLNLEKDGKALGTSLTEWTTVRDTAMEYCQRKRDEHRFDGSSTHDIGMAPTYDLLEKKETIP</sequence>
<dbReference type="Pfam" id="PF21858">
    <property type="entry name" value="DUF6914"/>
    <property type="match status" value="1"/>
</dbReference>
<keyword evidence="2" id="KW-1185">Reference proteome</keyword>
<evidence type="ECO:0000313" key="1">
    <source>
        <dbReference type="EMBL" id="EOA88388.1"/>
    </source>
</evidence>
<gene>
    <name evidence="1" type="ORF">SETTUDRAFT_148922</name>
</gene>
<dbReference type="OrthoDB" id="2679825at2759"/>
<dbReference type="EMBL" id="KB908537">
    <property type="protein sequence ID" value="EOA88388.1"/>
    <property type="molecule type" value="Genomic_DNA"/>
</dbReference>
<dbReference type="RefSeq" id="XP_008023833.1">
    <property type="nucleotide sequence ID" value="XM_008025642.1"/>
</dbReference>